<dbReference type="SUPFAM" id="SSF48537">
    <property type="entry name" value="Phospholipase C/P1 nuclease"/>
    <property type="match status" value="1"/>
</dbReference>
<dbReference type="InterPro" id="IPR008947">
    <property type="entry name" value="PLipase_C/P1_nuclease_dom_sf"/>
</dbReference>
<dbReference type="GO" id="GO:0000014">
    <property type="term" value="F:single-stranded DNA endodeoxyribonuclease activity"/>
    <property type="evidence" value="ECO:0007669"/>
    <property type="project" value="UniProtKB-ARBA"/>
</dbReference>
<dbReference type="GO" id="GO:0006308">
    <property type="term" value="P:DNA catabolic process"/>
    <property type="evidence" value="ECO:0007669"/>
    <property type="project" value="InterPro"/>
</dbReference>
<evidence type="ECO:0000256" key="7">
    <source>
        <dbReference type="ARBA" id="ARBA00022801"/>
    </source>
</evidence>
<evidence type="ECO:0000256" key="2">
    <source>
        <dbReference type="ARBA" id="ARBA00009547"/>
    </source>
</evidence>
<keyword evidence="10" id="KW-0732">Signal</keyword>
<protein>
    <recommendedName>
        <fullName evidence="3">Aspergillus nuclease S1</fullName>
        <ecNumber evidence="3">3.1.30.1</ecNumber>
    </recommendedName>
</protein>
<dbReference type="CDD" id="cd11010">
    <property type="entry name" value="S1-P1_nuclease"/>
    <property type="match status" value="1"/>
</dbReference>
<evidence type="ECO:0000256" key="10">
    <source>
        <dbReference type="SAM" id="SignalP"/>
    </source>
</evidence>
<evidence type="ECO:0000256" key="9">
    <source>
        <dbReference type="ARBA" id="ARBA00023180"/>
    </source>
</evidence>
<evidence type="ECO:0000256" key="6">
    <source>
        <dbReference type="ARBA" id="ARBA00022759"/>
    </source>
</evidence>
<comment type="catalytic activity">
    <reaction evidence="1">
        <text>Endonucleolytic cleavage to 5'-phosphomononucleotide and 5'-phosphooligonucleotide end-products.</text>
        <dbReference type="EC" id="3.1.30.1"/>
    </reaction>
</comment>
<keyword evidence="5" id="KW-0479">Metal-binding</keyword>
<name>A0AAN9FF93_CROPI</name>
<dbReference type="Gene3D" id="1.10.575.10">
    <property type="entry name" value="P1 Nuclease"/>
    <property type="match status" value="1"/>
</dbReference>
<keyword evidence="7" id="KW-0378">Hydrolase</keyword>
<proteinExistence type="inferred from homology"/>
<dbReference type="GO" id="GO:0004521">
    <property type="term" value="F:RNA endonuclease activity"/>
    <property type="evidence" value="ECO:0007669"/>
    <property type="project" value="UniProtKB-ARBA"/>
</dbReference>
<dbReference type="Proteomes" id="UP001372338">
    <property type="component" value="Unassembled WGS sequence"/>
</dbReference>
<gene>
    <name evidence="11" type="ORF">RIF29_16377</name>
</gene>
<keyword evidence="8" id="KW-1015">Disulfide bond</keyword>
<comment type="caution">
    <text evidence="11">The sequence shown here is derived from an EMBL/GenBank/DDBJ whole genome shotgun (WGS) entry which is preliminary data.</text>
</comment>
<evidence type="ECO:0000256" key="1">
    <source>
        <dbReference type="ARBA" id="ARBA00000245"/>
    </source>
</evidence>
<dbReference type="GO" id="GO:0003676">
    <property type="term" value="F:nucleic acid binding"/>
    <property type="evidence" value="ECO:0007669"/>
    <property type="project" value="InterPro"/>
</dbReference>
<dbReference type="GO" id="GO:0046872">
    <property type="term" value="F:metal ion binding"/>
    <property type="evidence" value="ECO:0007669"/>
    <property type="project" value="UniProtKB-KW"/>
</dbReference>
<feature type="signal peptide" evidence="10">
    <location>
        <begin position="1"/>
        <end position="28"/>
    </location>
</feature>
<dbReference type="EMBL" id="JAYWIO010000003">
    <property type="protein sequence ID" value="KAK7275267.1"/>
    <property type="molecule type" value="Genomic_DNA"/>
</dbReference>
<feature type="chain" id="PRO_5042861244" description="Aspergillus nuclease S1" evidence="10">
    <location>
        <begin position="29"/>
        <end position="330"/>
    </location>
</feature>
<dbReference type="AlphaFoldDB" id="A0AAN9FF93"/>
<dbReference type="PANTHER" id="PTHR33146:SF20">
    <property type="entry name" value="ASPERGILLUS NUCLEASE S1"/>
    <property type="match status" value="1"/>
</dbReference>
<evidence type="ECO:0000313" key="11">
    <source>
        <dbReference type="EMBL" id="KAK7275267.1"/>
    </source>
</evidence>
<sequence length="330" mass="37157">MQHRTMESYKIQLVAIVSLILVFPNTQGWGEDGHFIVCKIAQSRLSNSAAEAVKNLLPESAQNDLASLCLWPDEIKRDARYRWSATLHFADTPDSLCNFQYDSKSPYSFILMHSASNDPSGALSELGKTTQQFRDCKDLSTGEKGQCVVGAINNYTNQLLNYGSVTKYNLTEALLFLSHFVGDIHQPLHCGFVSDLGGNRVAVNWYNTVRNLHRVWDDDIIETAEERFYDSNRTEYINAIQQNITKAWADQVKGWENCSPNKIPCPDIYASESIEEACQWAYKGVSVNSNLQDEYFLTRLPIVTLRLAQGGVRLAATLNRIFGTQYSAAM</sequence>
<dbReference type="EC" id="3.1.30.1" evidence="3"/>
<evidence type="ECO:0000256" key="4">
    <source>
        <dbReference type="ARBA" id="ARBA00022722"/>
    </source>
</evidence>
<comment type="similarity">
    <text evidence="2">Belongs to the nuclease type I family.</text>
</comment>
<dbReference type="Pfam" id="PF02265">
    <property type="entry name" value="S1-P1_nuclease"/>
    <property type="match status" value="1"/>
</dbReference>
<keyword evidence="4" id="KW-0540">Nuclease</keyword>
<keyword evidence="12" id="KW-1185">Reference proteome</keyword>
<dbReference type="PANTHER" id="PTHR33146">
    <property type="entry name" value="ENDONUCLEASE 4"/>
    <property type="match status" value="1"/>
</dbReference>
<evidence type="ECO:0000256" key="3">
    <source>
        <dbReference type="ARBA" id="ARBA00012562"/>
    </source>
</evidence>
<organism evidence="11 12">
    <name type="scientific">Crotalaria pallida</name>
    <name type="common">Smooth rattlebox</name>
    <name type="synonym">Crotalaria striata</name>
    <dbReference type="NCBI Taxonomy" id="3830"/>
    <lineage>
        <taxon>Eukaryota</taxon>
        <taxon>Viridiplantae</taxon>
        <taxon>Streptophyta</taxon>
        <taxon>Embryophyta</taxon>
        <taxon>Tracheophyta</taxon>
        <taxon>Spermatophyta</taxon>
        <taxon>Magnoliopsida</taxon>
        <taxon>eudicotyledons</taxon>
        <taxon>Gunneridae</taxon>
        <taxon>Pentapetalae</taxon>
        <taxon>rosids</taxon>
        <taxon>fabids</taxon>
        <taxon>Fabales</taxon>
        <taxon>Fabaceae</taxon>
        <taxon>Papilionoideae</taxon>
        <taxon>50 kb inversion clade</taxon>
        <taxon>genistoids sensu lato</taxon>
        <taxon>core genistoids</taxon>
        <taxon>Crotalarieae</taxon>
        <taxon>Crotalaria</taxon>
    </lineage>
</organism>
<dbReference type="InterPro" id="IPR003154">
    <property type="entry name" value="S1/P1nuclease"/>
</dbReference>
<keyword evidence="6" id="KW-0255">Endonuclease</keyword>
<evidence type="ECO:0000256" key="5">
    <source>
        <dbReference type="ARBA" id="ARBA00022723"/>
    </source>
</evidence>
<accession>A0AAN9FF93</accession>
<keyword evidence="9" id="KW-0325">Glycoprotein</keyword>
<evidence type="ECO:0000256" key="8">
    <source>
        <dbReference type="ARBA" id="ARBA00023157"/>
    </source>
</evidence>
<reference evidence="11 12" key="1">
    <citation type="submission" date="2024-01" db="EMBL/GenBank/DDBJ databases">
        <title>The genomes of 5 underutilized Papilionoideae crops provide insights into root nodulation and disease resistanc.</title>
        <authorList>
            <person name="Yuan L."/>
        </authorList>
    </citation>
    <scope>NUCLEOTIDE SEQUENCE [LARGE SCALE GENOMIC DNA]</scope>
    <source>
        <strain evidence="11">ZHUSHIDOU_FW_LH</strain>
        <tissue evidence="11">Leaf</tissue>
    </source>
</reference>
<evidence type="ECO:0000313" key="12">
    <source>
        <dbReference type="Proteomes" id="UP001372338"/>
    </source>
</evidence>